<name>A0A0C9T4W8_PLICR</name>
<reference evidence="1 2" key="1">
    <citation type="submission" date="2014-06" db="EMBL/GenBank/DDBJ databases">
        <title>Evolutionary Origins and Diversification of the Mycorrhizal Mutualists.</title>
        <authorList>
            <consortium name="DOE Joint Genome Institute"/>
            <consortium name="Mycorrhizal Genomics Consortium"/>
            <person name="Kohler A."/>
            <person name="Kuo A."/>
            <person name="Nagy L.G."/>
            <person name="Floudas D."/>
            <person name="Copeland A."/>
            <person name="Barry K.W."/>
            <person name="Cichocki N."/>
            <person name="Veneault-Fourrey C."/>
            <person name="LaButti K."/>
            <person name="Lindquist E.A."/>
            <person name="Lipzen A."/>
            <person name="Lundell T."/>
            <person name="Morin E."/>
            <person name="Murat C."/>
            <person name="Riley R."/>
            <person name="Ohm R."/>
            <person name="Sun H."/>
            <person name="Tunlid A."/>
            <person name="Henrissat B."/>
            <person name="Grigoriev I.V."/>
            <person name="Hibbett D.S."/>
            <person name="Martin F."/>
        </authorList>
    </citation>
    <scope>NUCLEOTIDE SEQUENCE [LARGE SCALE GENOMIC DNA]</scope>
    <source>
        <strain evidence="1 2">FD-325 SS-3</strain>
    </source>
</reference>
<dbReference type="OrthoDB" id="3203937at2759"/>
<gene>
    <name evidence="1" type="ORF">PLICRDRAFT_118149</name>
</gene>
<dbReference type="Proteomes" id="UP000053263">
    <property type="component" value="Unassembled WGS sequence"/>
</dbReference>
<proteinExistence type="predicted"/>
<evidence type="ECO:0000313" key="2">
    <source>
        <dbReference type="Proteomes" id="UP000053263"/>
    </source>
</evidence>
<organism evidence="1 2">
    <name type="scientific">Plicaturopsis crispa FD-325 SS-3</name>
    <dbReference type="NCBI Taxonomy" id="944288"/>
    <lineage>
        <taxon>Eukaryota</taxon>
        <taxon>Fungi</taxon>
        <taxon>Dikarya</taxon>
        <taxon>Basidiomycota</taxon>
        <taxon>Agaricomycotina</taxon>
        <taxon>Agaricomycetes</taxon>
        <taxon>Agaricomycetidae</taxon>
        <taxon>Amylocorticiales</taxon>
        <taxon>Amylocorticiaceae</taxon>
        <taxon>Plicatura</taxon>
        <taxon>Plicaturopsis crispa</taxon>
    </lineage>
</organism>
<feature type="non-terminal residue" evidence="1">
    <location>
        <position position="1"/>
    </location>
</feature>
<protein>
    <recommendedName>
        <fullName evidence="3">Winged helix-turn helix domain-containing protein</fullName>
    </recommendedName>
</protein>
<dbReference type="AlphaFoldDB" id="A0A0C9T4W8"/>
<dbReference type="EMBL" id="KN832571">
    <property type="protein sequence ID" value="KII84379.1"/>
    <property type="molecule type" value="Genomic_DNA"/>
</dbReference>
<sequence length="59" mass="6869">GCIERAPDIYLSELQDELEGTCAVRVDVSTIWRALTRRGFTRKKVKAMFAWQVSRLFIH</sequence>
<evidence type="ECO:0008006" key="3">
    <source>
        <dbReference type="Google" id="ProtNLM"/>
    </source>
</evidence>
<dbReference type="HOGENOM" id="CLU_177178_2_0_1"/>
<keyword evidence="2" id="KW-1185">Reference proteome</keyword>
<accession>A0A0C9T4W8</accession>
<evidence type="ECO:0000313" key="1">
    <source>
        <dbReference type="EMBL" id="KII84379.1"/>
    </source>
</evidence>